<proteinExistence type="predicted"/>
<sequence length="297" mass="33157">MRQEAHAVRALDEEANSRVRALAAQMGYLLPADCADPELIQRDISANMRRSVEACLEVGRGLVVLKELCEHGEFLDRLDSVGINDRVARKFMQAARKCSNRPLKATLEAAGSQTKLFELMILDEEQLDELEEFGRTGSLVRDDIDGMSVKELKAAVRDARAENTAKEELLAERSKQRDALQEKLIRAAQAKPDEKLAALRKEAESISLTVQAYIQGAMRQTIIALQEGKEQHGIDCDIFLAGLFGEMKVMLDRVRDEFFIPDAGPLGIPEWIREGAYKDGLENLDELNSMAQDASRN</sequence>
<comment type="caution">
    <text evidence="1">The sequence shown here is derived from an EMBL/GenBank/DDBJ whole genome shotgun (WGS) entry which is preliminary data.</text>
</comment>
<protein>
    <recommendedName>
        <fullName evidence="3">DUF3102 domain-containing protein</fullName>
    </recommendedName>
</protein>
<evidence type="ECO:0000313" key="1">
    <source>
        <dbReference type="EMBL" id="ENO85544.1"/>
    </source>
</evidence>
<accession>N6Z045</accession>
<evidence type="ECO:0000313" key="2">
    <source>
        <dbReference type="Proteomes" id="UP000013042"/>
    </source>
</evidence>
<reference evidence="1 2" key="1">
    <citation type="submission" date="2012-09" db="EMBL/GenBank/DDBJ databases">
        <title>Draft Genome Sequences of 6 Strains from Genus Thauera.</title>
        <authorList>
            <person name="Liu B."/>
            <person name="Shapleigh J.P."/>
            <person name="Frostegard A.H."/>
        </authorList>
    </citation>
    <scope>NUCLEOTIDE SEQUENCE [LARGE SCALE GENOMIC DNA]</scope>
    <source>
        <strain evidence="1 2">S2</strain>
    </source>
</reference>
<dbReference type="AlphaFoldDB" id="N6Z045"/>
<dbReference type="InterPro" id="IPR021451">
    <property type="entry name" value="DUF3102"/>
</dbReference>
<dbReference type="EMBL" id="AMXD01000052">
    <property type="protein sequence ID" value="ENO85544.1"/>
    <property type="molecule type" value="Genomic_DNA"/>
</dbReference>
<dbReference type="Proteomes" id="UP000013042">
    <property type="component" value="Unassembled WGS sequence"/>
</dbReference>
<evidence type="ECO:0008006" key="3">
    <source>
        <dbReference type="Google" id="ProtNLM"/>
    </source>
</evidence>
<name>N6Z045_THASP</name>
<gene>
    <name evidence="1" type="ORF">C665_10047</name>
</gene>
<dbReference type="Pfam" id="PF11300">
    <property type="entry name" value="DUF3102"/>
    <property type="match status" value="1"/>
</dbReference>
<organism evidence="1 2">
    <name type="scientific">Thauera aminoaromatica S2</name>
    <dbReference type="NCBI Taxonomy" id="1234381"/>
    <lineage>
        <taxon>Bacteria</taxon>
        <taxon>Pseudomonadati</taxon>
        <taxon>Pseudomonadota</taxon>
        <taxon>Betaproteobacteria</taxon>
        <taxon>Rhodocyclales</taxon>
        <taxon>Zoogloeaceae</taxon>
        <taxon>Thauera</taxon>
    </lineage>
</organism>